<comment type="domain">
    <text evidence="9">Possesses an unusual extended V-shaped dimeric structure with each monomer consisting of three distinct domains arranged along a curved 'spinal' alpha-helix. The N-terminal catalytic domain specifically recognizes the glutamate moiety of the substrate. The second domain is the NADPH-binding domain, and the third C-terminal domain is responsible for dimerization.</text>
</comment>
<feature type="binding site" evidence="9 11">
    <location>
        <begin position="51"/>
        <end position="54"/>
    </location>
    <ligand>
        <name>substrate</name>
    </ligand>
</feature>
<dbReference type="FunFam" id="3.40.50.720:FF:000031">
    <property type="entry name" value="Glutamyl-tRNA reductase"/>
    <property type="match status" value="1"/>
</dbReference>
<evidence type="ECO:0000256" key="5">
    <source>
        <dbReference type="ARBA" id="ARBA00023002"/>
    </source>
</evidence>
<comment type="function">
    <text evidence="9">Catalyzes the NADPH-dependent reduction of glutamyl-tRNA(Glu) to glutamate 1-semialdehyde (GSA).</text>
</comment>
<feature type="compositionally biased region" description="Polar residues" evidence="15">
    <location>
        <begin position="428"/>
        <end position="440"/>
    </location>
</feature>
<dbReference type="GO" id="GO:0050661">
    <property type="term" value="F:NADP binding"/>
    <property type="evidence" value="ECO:0007669"/>
    <property type="project" value="InterPro"/>
</dbReference>
<feature type="site" description="Important for activity" evidence="9 13">
    <location>
        <position position="101"/>
    </location>
</feature>
<dbReference type="InterPro" id="IPR015895">
    <property type="entry name" value="4pyrrol_synth_GluRdtase_N"/>
</dbReference>
<dbReference type="Pfam" id="PF05201">
    <property type="entry name" value="GlutR_N"/>
    <property type="match status" value="1"/>
</dbReference>
<feature type="domain" description="Tetrapyrrole biosynthesis glutamyl-tRNA reductase dimerisation" evidence="16">
    <location>
        <begin position="322"/>
        <end position="420"/>
    </location>
</feature>
<dbReference type="Pfam" id="PF00745">
    <property type="entry name" value="GlutR_dimer"/>
    <property type="match status" value="1"/>
</dbReference>
<evidence type="ECO:0000256" key="2">
    <source>
        <dbReference type="ARBA" id="ARBA00005916"/>
    </source>
</evidence>
<evidence type="ECO:0000259" key="18">
    <source>
        <dbReference type="Pfam" id="PF05201"/>
    </source>
</evidence>
<feature type="binding site" evidence="9 11">
    <location>
        <position position="111"/>
    </location>
    <ligand>
        <name>substrate</name>
    </ligand>
</feature>
<sequence length="451" mass="50649">MSADSIFVLGVNHKTAPIKVREQLAFTDDPEAPFRHFKSIEGCEEFCFLSTCNRVEVIFTTPRKEETIRDLRKFLFQASNLSDEESAKYTYLHHGSDAITHIYRVSSSLDSMIVGEPQILGQLKDAYRQSSDRDCTSVILNRLLHKAFSVAKRIRTETNIGGSAVSISYAAVELAKKIFGDISGKKVLLIGAGEMAELAAEHLVTQGITEVIVANRTLENAVLLAQRFKGTPVGLNEILDQLETVDIVISSTGASGLILHQKEVKPIMPKRRNRPLFMIDIAVPRDLDPELNNLDNVYLYDVDDLTHVVESNKSERVQEATKAERIVVEETLKFLQWLDNMELTPTITAMRQKADTIARTELAKTLSHIELPAKDKKSIEKMACAIVNKLLHDPILHLKDSCRPDEKQKKIAHARRLFSLDNDNQILQNSSEENRGNNITPAGRKCYDSEE</sequence>
<dbReference type="SUPFAM" id="SSF69742">
    <property type="entry name" value="Glutamyl tRNA-reductase catalytic, N-terminal domain"/>
    <property type="match status" value="1"/>
</dbReference>
<dbReference type="InterPro" id="IPR006151">
    <property type="entry name" value="Shikm_DH/Glu-tRNA_Rdtase"/>
</dbReference>
<evidence type="ECO:0000256" key="10">
    <source>
        <dbReference type="PIRSR" id="PIRSR000445-1"/>
    </source>
</evidence>
<keyword evidence="4 9" id="KW-0521">NADP</keyword>
<evidence type="ECO:0000256" key="3">
    <source>
        <dbReference type="ARBA" id="ARBA00012970"/>
    </source>
</evidence>
<evidence type="ECO:0000256" key="14">
    <source>
        <dbReference type="RuleBase" id="RU000584"/>
    </source>
</evidence>
<evidence type="ECO:0000256" key="8">
    <source>
        <dbReference type="ARBA" id="ARBA00068659"/>
    </source>
</evidence>
<evidence type="ECO:0000256" key="6">
    <source>
        <dbReference type="ARBA" id="ARBA00023244"/>
    </source>
</evidence>
<dbReference type="FunFam" id="3.30.460.30:FF:000001">
    <property type="entry name" value="Glutamyl-tRNA reductase"/>
    <property type="match status" value="1"/>
</dbReference>
<comment type="subunit">
    <text evidence="9">Homodimer.</text>
</comment>
<dbReference type="UniPathway" id="UPA00251">
    <property type="reaction ID" value="UER00316"/>
</dbReference>
<feature type="binding site" evidence="9 12">
    <location>
        <begin position="191"/>
        <end position="196"/>
    </location>
    <ligand>
        <name>NADP(+)</name>
        <dbReference type="ChEBI" id="CHEBI:58349"/>
    </ligand>
</feature>
<dbReference type="GO" id="GO:0008883">
    <property type="term" value="F:glutamyl-tRNA reductase activity"/>
    <property type="evidence" value="ECO:0007669"/>
    <property type="project" value="UniProtKB-UniRule"/>
</dbReference>
<evidence type="ECO:0000256" key="11">
    <source>
        <dbReference type="PIRSR" id="PIRSR000445-2"/>
    </source>
</evidence>
<accession>A0A8J6NHS8</accession>
<name>A0A8J6NHS8_9BACT</name>
<comment type="pathway">
    <text evidence="1 9 14">Porphyrin-containing compound metabolism; protoporphyrin-IX biosynthesis; 5-aminolevulinate from L-glutamyl-tRNA(Glu): step 1/2.</text>
</comment>
<dbReference type="Proteomes" id="UP000614424">
    <property type="component" value="Unassembled WGS sequence"/>
</dbReference>
<comment type="caution">
    <text evidence="19">The sequence shown here is derived from an EMBL/GenBank/DDBJ whole genome shotgun (WGS) entry which is preliminary data.</text>
</comment>
<evidence type="ECO:0000256" key="12">
    <source>
        <dbReference type="PIRSR" id="PIRSR000445-3"/>
    </source>
</evidence>
<evidence type="ECO:0000256" key="7">
    <source>
        <dbReference type="ARBA" id="ARBA00047464"/>
    </source>
</evidence>
<evidence type="ECO:0000256" key="15">
    <source>
        <dbReference type="SAM" id="MobiDB-lite"/>
    </source>
</evidence>
<dbReference type="PANTHER" id="PTHR43013:SF1">
    <property type="entry name" value="GLUTAMYL-TRNA REDUCTASE"/>
    <property type="match status" value="1"/>
</dbReference>
<comment type="catalytic activity">
    <reaction evidence="7 9 14">
        <text>(S)-4-amino-5-oxopentanoate + tRNA(Glu) + NADP(+) = L-glutamyl-tRNA(Glu) + NADPH + H(+)</text>
        <dbReference type="Rhea" id="RHEA:12344"/>
        <dbReference type="Rhea" id="RHEA-COMP:9663"/>
        <dbReference type="Rhea" id="RHEA-COMP:9680"/>
        <dbReference type="ChEBI" id="CHEBI:15378"/>
        <dbReference type="ChEBI" id="CHEBI:57501"/>
        <dbReference type="ChEBI" id="CHEBI:57783"/>
        <dbReference type="ChEBI" id="CHEBI:58349"/>
        <dbReference type="ChEBI" id="CHEBI:78442"/>
        <dbReference type="ChEBI" id="CHEBI:78520"/>
        <dbReference type="EC" id="1.2.1.70"/>
    </reaction>
</comment>
<proteinExistence type="inferred from homology"/>
<dbReference type="PROSITE" id="PS00747">
    <property type="entry name" value="GLUTR"/>
    <property type="match status" value="1"/>
</dbReference>
<dbReference type="SUPFAM" id="SSF69075">
    <property type="entry name" value="Glutamyl tRNA-reductase dimerization domain"/>
    <property type="match status" value="1"/>
</dbReference>
<dbReference type="PANTHER" id="PTHR43013">
    <property type="entry name" value="GLUTAMYL-TRNA REDUCTASE"/>
    <property type="match status" value="1"/>
</dbReference>
<dbReference type="InterPro" id="IPR036291">
    <property type="entry name" value="NAD(P)-bd_dom_sf"/>
</dbReference>
<dbReference type="PIRSF" id="PIRSF000445">
    <property type="entry name" value="4pyrrol_synth_GluRdtase"/>
    <property type="match status" value="1"/>
</dbReference>
<dbReference type="InterPro" id="IPR036453">
    <property type="entry name" value="GluRdtase_dimer_dom_sf"/>
</dbReference>
<evidence type="ECO:0000256" key="1">
    <source>
        <dbReference type="ARBA" id="ARBA00005059"/>
    </source>
</evidence>
<organism evidence="19 20">
    <name type="scientific">Candidatus Desulfobia pelagia</name>
    <dbReference type="NCBI Taxonomy" id="2841692"/>
    <lineage>
        <taxon>Bacteria</taxon>
        <taxon>Pseudomonadati</taxon>
        <taxon>Thermodesulfobacteriota</taxon>
        <taxon>Desulfobulbia</taxon>
        <taxon>Desulfobulbales</taxon>
        <taxon>Desulfobulbaceae</taxon>
        <taxon>Candidatus Desulfobia</taxon>
    </lineage>
</organism>
<keyword evidence="5 9" id="KW-0560">Oxidoreductase</keyword>
<evidence type="ECO:0000313" key="19">
    <source>
        <dbReference type="EMBL" id="MBC8318774.1"/>
    </source>
</evidence>
<dbReference type="EMBL" id="JACNJZ010000186">
    <property type="protein sequence ID" value="MBC8318774.1"/>
    <property type="molecule type" value="Genomic_DNA"/>
</dbReference>
<evidence type="ECO:0000256" key="4">
    <source>
        <dbReference type="ARBA" id="ARBA00022857"/>
    </source>
</evidence>
<comment type="similarity">
    <text evidence="2 9 14">Belongs to the glutamyl-tRNA reductase family.</text>
</comment>
<feature type="domain" description="Quinate/shikimate 5-dehydrogenase/glutamyl-tRNA reductase" evidence="17">
    <location>
        <begin position="173"/>
        <end position="308"/>
    </location>
</feature>
<dbReference type="Gene3D" id="3.40.50.720">
    <property type="entry name" value="NAD(P)-binding Rossmann-like Domain"/>
    <property type="match status" value="1"/>
</dbReference>
<feature type="active site" description="Nucleophile" evidence="9 10">
    <location>
        <position position="52"/>
    </location>
</feature>
<dbReference type="Pfam" id="PF01488">
    <property type="entry name" value="Shikimate_DH"/>
    <property type="match status" value="1"/>
</dbReference>
<dbReference type="GO" id="GO:0019353">
    <property type="term" value="P:protoporphyrinogen IX biosynthetic process from glutamate"/>
    <property type="evidence" value="ECO:0007669"/>
    <property type="project" value="TreeGrafter"/>
</dbReference>
<evidence type="ECO:0000256" key="9">
    <source>
        <dbReference type="HAMAP-Rule" id="MF_00087"/>
    </source>
</evidence>
<reference evidence="19 20" key="1">
    <citation type="submission" date="2020-08" db="EMBL/GenBank/DDBJ databases">
        <title>Bridging the membrane lipid divide: bacteria of the FCB group superphylum have the potential to synthesize archaeal ether lipids.</title>
        <authorList>
            <person name="Villanueva L."/>
            <person name="Von Meijenfeldt F.A.B."/>
            <person name="Westbye A.B."/>
            <person name="Yadav S."/>
            <person name="Hopmans E.C."/>
            <person name="Dutilh B.E."/>
            <person name="Sinninghe Damste J.S."/>
        </authorList>
    </citation>
    <scope>NUCLEOTIDE SEQUENCE [LARGE SCALE GENOMIC DNA]</scope>
    <source>
        <strain evidence="19">NIOZ-UU47</strain>
    </source>
</reference>
<protein>
    <recommendedName>
        <fullName evidence="8 9">Glutamyl-tRNA reductase</fullName>
        <shortName evidence="9">GluTR</shortName>
        <ecNumber evidence="3 9">1.2.1.70</ecNumber>
    </recommendedName>
</protein>
<feature type="binding site" evidence="9 11">
    <location>
        <begin position="116"/>
        <end position="118"/>
    </location>
    <ligand>
        <name>substrate</name>
    </ligand>
</feature>
<dbReference type="EC" id="1.2.1.70" evidence="3 9"/>
<feature type="domain" description="Glutamyl-tRNA reductase N-terminal" evidence="18">
    <location>
        <begin position="9"/>
        <end position="158"/>
    </location>
</feature>
<dbReference type="CDD" id="cd05213">
    <property type="entry name" value="NAD_bind_Glutamyl_tRNA_reduct"/>
    <property type="match status" value="1"/>
</dbReference>
<evidence type="ECO:0000313" key="20">
    <source>
        <dbReference type="Proteomes" id="UP000614424"/>
    </source>
</evidence>
<dbReference type="Gene3D" id="3.30.460.30">
    <property type="entry name" value="Glutamyl-tRNA reductase, N-terminal domain"/>
    <property type="match status" value="1"/>
</dbReference>
<dbReference type="InterPro" id="IPR036343">
    <property type="entry name" value="GluRdtase_N_sf"/>
</dbReference>
<feature type="binding site" evidence="9 11">
    <location>
        <position position="122"/>
    </location>
    <ligand>
        <name>substrate</name>
    </ligand>
</feature>
<dbReference type="InterPro" id="IPR018214">
    <property type="entry name" value="GluRdtase_CS"/>
</dbReference>
<dbReference type="AlphaFoldDB" id="A0A8J6NHS8"/>
<comment type="miscellaneous">
    <text evidence="9">During catalysis, the active site Cys acts as a nucleophile attacking the alpha-carbonyl group of tRNA-bound glutamate with the formation of a thioester intermediate between enzyme and glutamate, and the concomitant release of tRNA(Glu). The thioester intermediate is finally reduced by direct hydride transfer from NADPH, to form the product GSA.</text>
</comment>
<evidence type="ECO:0000259" key="16">
    <source>
        <dbReference type="Pfam" id="PF00745"/>
    </source>
</evidence>
<evidence type="ECO:0000256" key="13">
    <source>
        <dbReference type="PIRSR" id="PIRSR000445-4"/>
    </source>
</evidence>
<dbReference type="InterPro" id="IPR000343">
    <property type="entry name" value="4pyrrol_synth_GluRdtase"/>
</dbReference>
<gene>
    <name evidence="9" type="primary">hemA</name>
    <name evidence="19" type="ORF">H8E41_12785</name>
</gene>
<evidence type="ECO:0000259" key="17">
    <source>
        <dbReference type="Pfam" id="PF01488"/>
    </source>
</evidence>
<dbReference type="HAMAP" id="MF_00087">
    <property type="entry name" value="Glu_tRNA_reductase"/>
    <property type="match status" value="1"/>
</dbReference>
<dbReference type="SUPFAM" id="SSF51735">
    <property type="entry name" value="NAD(P)-binding Rossmann-fold domains"/>
    <property type="match status" value="1"/>
</dbReference>
<keyword evidence="6 9" id="KW-0627">Porphyrin biosynthesis</keyword>
<dbReference type="NCBIfam" id="TIGR01035">
    <property type="entry name" value="hemA"/>
    <property type="match status" value="1"/>
</dbReference>
<dbReference type="InterPro" id="IPR015896">
    <property type="entry name" value="4pyrrol_synth_GluRdtase_dimer"/>
</dbReference>
<feature type="region of interest" description="Disordered" evidence="15">
    <location>
        <begin position="428"/>
        <end position="451"/>
    </location>
</feature>